<dbReference type="Proteomes" id="UP000186594">
    <property type="component" value="Unassembled WGS sequence"/>
</dbReference>
<proteinExistence type="predicted"/>
<dbReference type="PANTHER" id="PTHR48420:SF1">
    <property type="entry name" value="NON-HAEM DIOXYGENASE N-TERMINAL DOMAIN-CONTAINING PROTEIN"/>
    <property type="match status" value="1"/>
</dbReference>
<name>A0A1U7LWT8_NEOID</name>
<comment type="caution">
    <text evidence="1">The sequence shown here is derived from an EMBL/GenBank/DDBJ whole genome shotgun (WGS) entry which is preliminary data.</text>
</comment>
<accession>A0A1U7LWT8</accession>
<sequence>MANLVTISYSQLQNEKEVNCLFPILEKAFGRGSDCLGALIVSDLPTHYSQLRSRLLSYSTWLNNLPEDQLMALERKEAYYVVGYSRGKEAFATLDDLKGSFYANPVHEFAEGDGFPEYTTPNVWPLEELLPGFREAFVQLGQFVVDVGALVARACDAYVTSKVPHYPQQYLQNMVKASSTTKARLLHYFSPRPDARDPAEDDWCGEHLDHSCLTGLTSAMFASEPSSPFNPSNIDIEEFEASPDPLAGLYIRDRAGRTTKVSIPRDCLAFQTGEALQVATNGWLRATPHYVRGCRPSLARNTVRNTLAVFMQPGLNEKIGAYDGDFAQFANEILQKNVA</sequence>
<dbReference type="AlphaFoldDB" id="A0A1U7LWT8"/>
<dbReference type="EMBL" id="LXFE01000119">
    <property type="protein sequence ID" value="OLL27137.1"/>
    <property type="molecule type" value="Genomic_DNA"/>
</dbReference>
<dbReference type="Gene3D" id="2.60.120.330">
    <property type="entry name" value="B-lactam Antibiotic, Isopenicillin N Synthase, Chain"/>
    <property type="match status" value="1"/>
</dbReference>
<gene>
    <name evidence="1" type="ORF">NEOLI_000433</name>
</gene>
<keyword evidence="2" id="KW-1185">Reference proteome</keyword>
<dbReference type="OrthoDB" id="438224at2759"/>
<dbReference type="SUPFAM" id="SSF51197">
    <property type="entry name" value="Clavaminate synthase-like"/>
    <property type="match status" value="1"/>
</dbReference>
<dbReference type="STRING" id="1198029.A0A1U7LWT8"/>
<dbReference type="OMA" id="LYIHSRT"/>
<organism evidence="1 2">
    <name type="scientific">Neolecta irregularis (strain DAH-3)</name>
    <dbReference type="NCBI Taxonomy" id="1198029"/>
    <lineage>
        <taxon>Eukaryota</taxon>
        <taxon>Fungi</taxon>
        <taxon>Dikarya</taxon>
        <taxon>Ascomycota</taxon>
        <taxon>Taphrinomycotina</taxon>
        <taxon>Neolectales</taxon>
        <taxon>Neolectaceae</taxon>
        <taxon>Neolecta</taxon>
    </lineage>
</organism>
<evidence type="ECO:0000313" key="1">
    <source>
        <dbReference type="EMBL" id="OLL27137.1"/>
    </source>
</evidence>
<evidence type="ECO:0000313" key="2">
    <source>
        <dbReference type="Proteomes" id="UP000186594"/>
    </source>
</evidence>
<evidence type="ECO:0008006" key="3">
    <source>
        <dbReference type="Google" id="ProtNLM"/>
    </source>
</evidence>
<protein>
    <recommendedName>
        <fullName evidence="3">Clavaminate synthase-like protein</fullName>
    </recommendedName>
</protein>
<dbReference type="InterPro" id="IPR027443">
    <property type="entry name" value="IPNS-like_sf"/>
</dbReference>
<dbReference type="PANTHER" id="PTHR48420">
    <property type="entry name" value="NON-HAEM DIOXYGENASE N-TERMINAL DOMAIN-CONTAINING PROTEIN"/>
    <property type="match status" value="1"/>
</dbReference>
<reference evidence="1 2" key="1">
    <citation type="submission" date="2016-04" db="EMBL/GenBank/DDBJ databases">
        <title>Evolutionary innovation and constraint leading to complex multicellularity in the Ascomycota.</title>
        <authorList>
            <person name="Cisse O."/>
            <person name="Nguyen A."/>
            <person name="Hewitt D.A."/>
            <person name="Jedd G."/>
            <person name="Stajich J.E."/>
        </authorList>
    </citation>
    <scope>NUCLEOTIDE SEQUENCE [LARGE SCALE GENOMIC DNA]</scope>
    <source>
        <strain evidence="1 2">DAH-3</strain>
    </source>
</reference>